<dbReference type="AlphaFoldDB" id="A0A562NAW7"/>
<dbReference type="Gene3D" id="3.30.420.10">
    <property type="entry name" value="Ribonuclease H-like superfamily/Ribonuclease H"/>
    <property type="match status" value="1"/>
</dbReference>
<feature type="domain" description="Integrase catalytic" evidence="1">
    <location>
        <begin position="1"/>
        <end position="91"/>
    </location>
</feature>
<dbReference type="PANTHER" id="PTHR47515">
    <property type="entry name" value="LOW CALCIUM RESPONSE LOCUS PROTEIN T"/>
    <property type="match status" value="1"/>
</dbReference>
<gene>
    <name evidence="2" type="ORF">IQ24_03767</name>
</gene>
<reference evidence="2 3" key="1">
    <citation type="journal article" date="2015" name="Stand. Genomic Sci.">
        <title>Genomic Encyclopedia of Bacterial and Archaeal Type Strains, Phase III: the genomes of soil and plant-associated and newly described type strains.</title>
        <authorList>
            <person name="Whitman W.B."/>
            <person name="Woyke T."/>
            <person name="Klenk H.P."/>
            <person name="Zhou Y."/>
            <person name="Lilburn T.G."/>
            <person name="Beck B.J."/>
            <person name="De Vos P."/>
            <person name="Vandamme P."/>
            <person name="Eisen J.A."/>
            <person name="Garrity G."/>
            <person name="Hugenholtz P."/>
            <person name="Kyrpides N.C."/>
        </authorList>
    </citation>
    <scope>NUCLEOTIDE SEQUENCE [LARGE SCALE GENOMIC DNA]</scope>
    <source>
        <strain evidence="2 3">CGMCC 1.5364</strain>
    </source>
</reference>
<keyword evidence="3" id="KW-1185">Reference proteome</keyword>
<organism evidence="2 3">
    <name type="scientific">Paracoccus sulfuroxidans</name>
    <dbReference type="NCBI Taxonomy" id="384678"/>
    <lineage>
        <taxon>Bacteria</taxon>
        <taxon>Pseudomonadati</taxon>
        <taxon>Pseudomonadota</taxon>
        <taxon>Alphaproteobacteria</taxon>
        <taxon>Rhodobacterales</taxon>
        <taxon>Paracoccaceae</taxon>
        <taxon>Paracoccus</taxon>
    </lineage>
</organism>
<dbReference type="EMBL" id="VLKU01000015">
    <property type="protein sequence ID" value="TWI29287.1"/>
    <property type="molecule type" value="Genomic_DNA"/>
</dbReference>
<dbReference type="Pfam" id="PF13683">
    <property type="entry name" value="rve_3"/>
    <property type="match status" value="1"/>
</dbReference>
<evidence type="ECO:0000259" key="1">
    <source>
        <dbReference type="PROSITE" id="PS50994"/>
    </source>
</evidence>
<name>A0A562NAW7_9RHOB</name>
<dbReference type="InterPro" id="IPR001584">
    <property type="entry name" value="Integrase_cat-core"/>
</dbReference>
<dbReference type="GO" id="GO:0015074">
    <property type="term" value="P:DNA integration"/>
    <property type="evidence" value="ECO:0007669"/>
    <property type="project" value="InterPro"/>
</dbReference>
<evidence type="ECO:0000313" key="2">
    <source>
        <dbReference type="EMBL" id="TWI29287.1"/>
    </source>
</evidence>
<dbReference type="InterPro" id="IPR012337">
    <property type="entry name" value="RNaseH-like_sf"/>
</dbReference>
<dbReference type="Proteomes" id="UP000316225">
    <property type="component" value="Unassembled WGS sequence"/>
</dbReference>
<accession>A0A562NAW7</accession>
<dbReference type="GO" id="GO:0003676">
    <property type="term" value="F:nucleic acid binding"/>
    <property type="evidence" value="ECO:0007669"/>
    <property type="project" value="InterPro"/>
</dbReference>
<dbReference type="SUPFAM" id="SSF53098">
    <property type="entry name" value="Ribonuclease H-like"/>
    <property type="match status" value="1"/>
</dbReference>
<dbReference type="PROSITE" id="PS50994">
    <property type="entry name" value="INTEGRASE"/>
    <property type="match status" value="1"/>
</dbReference>
<dbReference type="PANTHER" id="PTHR47515:SF1">
    <property type="entry name" value="BLR2054 PROTEIN"/>
    <property type="match status" value="1"/>
</dbReference>
<proteinExistence type="predicted"/>
<sequence>MQRLRFIALAVRDWISTVGTKMAYLEPGSPWENGYCESFDARLHDEVLSGEVFYSLGAAQILIEQWRKHYNTIRPHSALGYRPTARETIVPIDQRPIMY</sequence>
<dbReference type="InterPro" id="IPR036397">
    <property type="entry name" value="RNaseH_sf"/>
</dbReference>
<protein>
    <submittedName>
        <fullName evidence="2">Integrase-like protein</fullName>
    </submittedName>
</protein>
<evidence type="ECO:0000313" key="3">
    <source>
        <dbReference type="Proteomes" id="UP000316225"/>
    </source>
</evidence>
<comment type="caution">
    <text evidence="2">The sequence shown here is derived from an EMBL/GenBank/DDBJ whole genome shotgun (WGS) entry which is preliminary data.</text>
</comment>